<evidence type="ECO:0000256" key="7">
    <source>
        <dbReference type="ARBA" id="ARBA00023277"/>
    </source>
</evidence>
<keyword evidence="5 10" id="KW-0328">Glycosyltransferase</keyword>
<evidence type="ECO:0000256" key="1">
    <source>
        <dbReference type="ARBA" id="ARBA00000439"/>
    </source>
</evidence>
<keyword evidence="13" id="KW-1185">Reference proteome</keyword>
<dbReference type="Proteomes" id="UP001595384">
    <property type="component" value="Unassembled WGS sequence"/>
</dbReference>
<evidence type="ECO:0000256" key="5">
    <source>
        <dbReference type="ARBA" id="ARBA00022676"/>
    </source>
</evidence>
<evidence type="ECO:0000256" key="10">
    <source>
        <dbReference type="RuleBase" id="RU361207"/>
    </source>
</evidence>
<dbReference type="InterPro" id="IPR017853">
    <property type="entry name" value="GH"/>
</dbReference>
<keyword evidence="6 10" id="KW-0808">Transferase</keyword>
<sequence>MINTATLHRISEFIPIANHYINARGEHTDVSPSVIEALLLALGYDTSSDEALIASVEQRQTHTVIPTVLVVNQADAITFPIELPASSSMETWSWQVLTEQQAQYQGTLSEVIGDYEHTDPPIMVTLPCDLPLGYHQLMVNNKRDSSCYRMRIIVAPPSCYKQPELQQGKKLWGPSIQLYTLKSAHNWGMGDFGDLQHLVKDIASRGGDFVGLNPIHALFPANPEAASPYSPSSRRWLNVFYIDVTMVPEFTHSEALQELVNSPLFVQQLQQARATEWVDYSQVAALKMQAFPLLYAQFKQQHLSSNTERAQAFHRFVEAGGASLWQQATFDALHTHLQQQPNTVWGWPAFPDEYRRYEYAAVTEFAEQNTEQVALHLYLQWVAAEQIEQAQQLAIELGMAIGLYRDLAVGVADSGAETWSDNSSVVLDASVGAPPDILGPLGQNWGLPPINPEHLQATGYELFIELLRRNMQHCGALRIDHVMGLLRLWWIPKGESAINGAYMYYPVREMMSILALESHRQQCSVIGEDLGTVPDEMADLLRNAGVHSYKVFFFETSPTDGGYISPSHYPEQSMATLCTHDMPTLRGFWHCDDLKMGAEIGLYPDEPVLQRLFDERLRDKQQILDSVAGHHRLPEGISMDALSVPMSTALSDALQLHVAAGQSALLSVQLEDWLAMDKPVNVPGTVDEYPNWRRKLSQDLEQIFARDEVNRIAQQLTTQREQVSQNNE</sequence>
<feature type="domain" description="MalQ N-terminal beta-sandwich" evidence="11">
    <location>
        <begin position="65"/>
        <end position="156"/>
    </location>
</feature>
<dbReference type="NCBIfam" id="NF008274">
    <property type="entry name" value="PRK11052.1"/>
    <property type="match status" value="1"/>
</dbReference>
<comment type="catalytic activity">
    <reaction evidence="1 10">
        <text>Transfers a segment of a (1-&gt;4)-alpha-D-glucan to a new position in an acceptor, which may be glucose or a (1-&gt;4)-alpha-D-glucan.</text>
        <dbReference type="EC" id="2.4.1.25"/>
    </reaction>
</comment>
<dbReference type="NCBIfam" id="TIGR00217">
    <property type="entry name" value="malQ"/>
    <property type="match status" value="1"/>
</dbReference>
<dbReference type="Gene3D" id="3.20.20.80">
    <property type="entry name" value="Glycosidases"/>
    <property type="match status" value="1"/>
</dbReference>
<keyword evidence="7 10" id="KW-0119">Carbohydrate metabolism</keyword>
<evidence type="ECO:0000259" key="11">
    <source>
        <dbReference type="Pfam" id="PF21226"/>
    </source>
</evidence>
<dbReference type="PANTHER" id="PTHR32438">
    <property type="entry name" value="4-ALPHA-GLUCANOTRANSFERASE DPE1, CHLOROPLASTIC/AMYLOPLASTIC"/>
    <property type="match status" value="1"/>
</dbReference>
<evidence type="ECO:0000313" key="12">
    <source>
        <dbReference type="EMBL" id="MFC3023641.1"/>
    </source>
</evidence>
<evidence type="ECO:0000256" key="3">
    <source>
        <dbReference type="ARBA" id="ARBA00012560"/>
    </source>
</evidence>
<dbReference type="RefSeq" id="WP_123014718.1">
    <property type="nucleotide sequence ID" value="NZ_AP024912.1"/>
</dbReference>
<name>A0ABV7C6K8_9VIBR</name>
<evidence type="ECO:0000256" key="8">
    <source>
        <dbReference type="ARBA" id="ARBA00031423"/>
    </source>
</evidence>
<proteinExistence type="inferred from homology"/>
<dbReference type="Pfam" id="PF21226">
    <property type="entry name" value="MalQ_N"/>
    <property type="match status" value="1"/>
</dbReference>
<organism evidence="12 13">
    <name type="scientific">Vibrio zhugei</name>
    <dbReference type="NCBI Taxonomy" id="2479546"/>
    <lineage>
        <taxon>Bacteria</taxon>
        <taxon>Pseudomonadati</taxon>
        <taxon>Pseudomonadota</taxon>
        <taxon>Gammaproteobacteria</taxon>
        <taxon>Vibrionales</taxon>
        <taxon>Vibrionaceae</taxon>
        <taxon>Vibrio</taxon>
    </lineage>
</organism>
<dbReference type="EC" id="2.4.1.25" evidence="3 10"/>
<dbReference type="GO" id="GO:0004134">
    <property type="term" value="F:4-alpha-glucanotransferase activity"/>
    <property type="evidence" value="ECO:0007669"/>
    <property type="project" value="UniProtKB-EC"/>
</dbReference>
<comment type="similarity">
    <text evidence="2 10">Belongs to the disproportionating enzyme family.</text>
</comment>
<dbReference type="SUPFAM" id="SSF51445">
    <property type="entry name" value="(Trans)glycosidases"/>
    <property type="match status" value="1"/>
</dbReference>
<accession>A0ABV7C6K8</accession>
<dbReference type="PANTHER" id="PTHR32438:SF5">
    <property type="entry name" value="4-ALPHA-GLUCANOTRANSFERASE DPE1, CHLOROPLASTIC_AMYLOPLASTIC"/>
    <property type="match status" value="1"/>
</dbReference>
<evidence type="ECO:0000256" key="2">
    <source>
        <dbReference type="ARBA" id="ARBA00005684"/>
    </source>
</evidence>
<evidence type="ECO:0000313" key="13">
    <source>
        <dbReference type="Proteomes" id="UP001595384"/>
    </source>
</evidence>
<evidence type="ECO:0000256" key="4">
    <source>
        <dbReference type="ARBA" id="ARBA00020295"/>
    </source>
</evidence>
<evidence type="ECO:0000256" key="6">
    <source>
        <dbReference type="ARBA" id="ARBA00022679"/>
    </source>
</evidence>
<dbReference type="EMBL" id="JBHRSE010000046">
    <property type="protein sequence ID" value="MFC3023641.1"/>
    <property type="molecule type" value="Genomic_DNA"/>
</dbReference>
<comment type="caution">
    <text evidence="12">The sequence shown here is derived from an EMBL/GenBank/DDBJ whole genome shotgun (WGS) entry which is preliminary data.</text>
</comment>
<protein>
    <recommendedName>
        <fullName evidence="4 10">4-alpha-glucanotransferase</fullName>
        <ecNumber evidence="3 10">2.4.1.25</ecNumber>
    </recommendedName>
    <alternativeName>
        <fullName evidence="8 10">Amylomaltase</fullName>
    </alternativeName>
    <alternativeName>
        <fullName evidence="9 10">Disproportionating enzyme</fullName>
    </alternativeName>
</protein>
<evidence type="ECO:0000256" key="9">
    <source>
        <dbReference type="ARBA" id="ARBA00031501"/>
    </source>
</evidence>
<dbReference type="InterPro" id="IPR003385">
    <property type="entry name" value="Glyco_hydro_77"/>
</dbReference>
<dbReference type="Pfam" id="PF02446">
    <property type="entry name" value="Glyco_hydro_77"/>
    <property type="match status" value="1"/>
</dbReference>
<reference evidence="13" key="1">
    <citation type="journal article" date="2019" name="Int. J. Syst. Evol. Microbiol.">
        <title>The Global Catalogue of Microorganisms (GCM) 10K type strain sequencing project: providing services to taxonomists for standard genome sequencing and annotation.</title>
        <authorList>
            <consortium name="The Broad Institute Genomics Platform"/>
            <consortium name="The Broad Institute Genome Sequencing Center for Infectious Disease"/>
            <person name="Wu L."/>
            <person name="Ma J."/>
        </authorList>
    </citation>
    <scope>NUCLEOTIDE SEQUENCE [LARGE SCALE GENOMIC DNA]</scope>
    <source>
        <strain evidence="13">KCTC 62784</strain>
    </source>
</reference>
<gene>
    <name evidence="12" type="primary">malQ</name>
    <name evidence="12" type="ORF">ACFODT_07365</name>
</gene>
<dbReference type="InterPro" id="IPR048458">
    <property type="entry name" value="MalQ_N"/>
</dbReference>